<dbReference type="EMBL" id="SAIY01000005">
    <property type="protein sequence ID" value="NGM14037.1"/>
    <property type="molecule type" value="Genomic_DNA"/>
</dbReference>
<reference evidence="1 2" key="1">
    <citation type="submission" date="2020-02" db="EMBL/GenBank/DDBJ databases">
        <title>Draft Genome Sequence of Verrucosispora sp. Strain CWR15, Isolated from Gulf of Mexico Sponge.</title>
        <authorList>
            <person name="Kennedy S.J."/>
            <person name="Cella E."/>
            <person name="Azarian T."/>
            <person name="Baker B.J."/>
            <person name="Shaw L.N."/>
        </authorList>
    </citation>
    <scope>NUCLEOTIDE SEQUENCE [LARGE SCALE GENOMIC DNA]</scope>
    <source>
        <strain evidence="1 2">CWR15</strain>
    </source>
</reference>
<comment type="caution">
    <text evidence="1">The sequence shown here is derived from an EMBL/GenBank/DDBJ whole genome shotgun (WGS) entry which is preliminary data.</text>
</comment>
<gene>
    <name evidence="1" type="ORF">ENC19_15840</name>
</gene>
<dbReference type="AlphaFoldDB" id="A0A6M1L4G3"/>
<proteinExistence type="predicted"/>
<protein>
    <submittedName>
        <fullName evidence="1">Uncharacterized protein</fullName>
    </submittedName>
</protein>
<evidence type="ECO:0000313" key="1">
    <source>
        <dbReference type="EMBL" id="NGM14037.1"/>
    </source>
</evidence>
<dbReference type="Proteomes" id="UP000478148">
    <property type="component" value="Unassembled WGS sequence"/>
</dbReference>
<evidence type="ECO:0000313" key="2">
    <source>
        <dbReference type="Proteomes" id="UP000478148"/>
    </source>
</evidence>
<accession>A0A6M1L4G3</accession>
<dbReference type="RefSeq" id="WP_164447958.1">
    <property type="nucleotide sequence ID" value="NZ_SAIY01000005.1"/>
</dbReference>
<organism evidence="1 2">
    <name type="scientific">Verrucosispora sioxanthis</name>
    <dbReference type="NCBI Taxonomy" id="2499994"/>
    <lineage>
        <taxon>Bacteria</taxon>
        <taxon>Bacillati</taxon>
        <taxon>Actinomycetota</taxon>
        <taxon>Actinomycetes</taxon>
        <taxon>Micromonosporales</taxon>
        <taxon>Micromonosporaceae</taxon>
        <taxon>Micromonospora</taxon>
    </lineage>
</organism>
<keyword evidence="2" id="KW-1185">Reference proteome</keyword>
<name>A0A6M1L4G3_9ACTN</name>
<sequence>MTVQVGSLVYRDKNLPQHAAAVGAVSAGIPALLFGSSTKLWKFVDVDALAKALAVLLQAKWAGGSVAPPPAVALSYVAPSGAEKPGTVRIGRGQAVVEYSTLLDLQQAEVYQALVQGAAWLGSPGFAALAADTVADRWRFGDWSDVATSLQGWVPGTGYPQQLMAYRVVRHPASVLTWYDPVNMTFSRFQFDNFFGACGPTAKYLVGRIQDLGGHVELLAEEKGLYGANGAAKLTQLVQATYPNPVLINVVNDAIHEFVLERATDGTAALFQGYLGAYDAFWWAEFDRSHVSLSGNELSTLRDLRTTYGGGRAVPLPTLLANLGTFMQVDQLRNAGIAWRALPFLPRERFNDDGLPSFDVKVWQITQPQAVLSALRARQIIDQQFASWLCLAVLKEAEKAAPQ</sequence>